<proteinExistence type="predicted"/>
<comment type="caution">
    <text evidence="2">The sequence shown here is derived from an EMBL/GenBank/DDBJ whole genome shotgun (WGS) entry which is preliminary data.</text>
</comment>
<dbReference type="EMBL" id="CAJVPQ010007574">
    <property type="protein sequence ID" value="CAG8698198.1"/>
    <property type="molecule type" value="Genomic_DNA"/>
</dbReference>
<keyword evidence="3" id="KW-1185">Reference proteome</keyword>
<gene>
    <name evidence="2" type="ORF">FCALED_LOCUS13340</name>
</gene>
<reference evidence="2" key="1">
    <citation type="submission" date="2021-06" db="EMBL/GenBank/DDBJ databases">
        <authorList>
            <person name="Kallberg Y."/>
            <person name="Tangrot J."/>
            <person name="Rosling A."/>
        </authorList>
    </citation>
    <scope>NUCLEOTIDE SEQUENCE</scope>
    <source>
        <strain evidence="2">UK204</strain>
    </source>
</reference>
<protein>
    <submittedName>
        <fullName evidence="2">11215_t:CDS:1</fullName>
    </submittedName>
</protein>
<feature type="region of interest" description="Disordered" evidence="1">
    <location>
        <begin position="1"/>
        <end position="61"/>
    </location>
</feature>
<dbReference type="AlphaFoldDB" id="A0A9N9HNK0"/>
<dbReference type="Proteomes" id="UP000789570">
    <property type="component" value="Unassembled WGS sequence"/>
</dbReference>
<evidence type="ECO:0000313" key="2">
    <source>
        <dbReference type="EMBL" id="CAG8698198.1"/>
    </source>
</evidence>
<evidence type="ECO:0000256" key="1">
    <source>
        <dbReference type="SAM" id="MobiDB-lite"/>
    </source>
</evidence>
<feature type="compositionally biased region" description="Acidic residues" evidence="1">
    <location>
        <begin position="40"/>
        <end position="61"/>
    </location>
</feature>
<organism evidence="2 3">
    <name type="scientific">Funneliformis caledonium</name>
    <dbReference type="NCBI Taxonomy" id="1117310"/>
    <lineage>
        <taxon>Eukaryota</taxon>
        <taxon>Fungi</taxon>
        <taxon>Fungi incertae sedis</taxon>
        <taxon>Mucoromycota</taxon>
        <taxon>Glomeromycotina</taxon>
        <taxon>Glomeromycetes</taxon>
        <taxon>Glomerales</taxon>
        <taxon>Glomeraceae</taxon>
        <taxon>Funneliformis</taxon>
    </lineage>
</organism>
<sequence length="61" mass="7119">MRLHLPPVKEKSTSSLPKDRNVNVEKSETSPMSEICGVIQDDENDDKYDSDQYGEYEEDYY</sequence>
<accession>A0A9N9HNK0</accession>
<evidence type="ECO:0000313" key="3">
    <source>
        <dbReference type="Proteomes" id="UP000789570"/>
    </source>
</evidence>
<feature type="compositionally biased region" description="Basic and acidic residues" evidence="1">
    <location>
        <begin position="7"/>
        <end position="28"/>
    </location>
</feature>
<name>A0A9N9HNK0_9GLOM</name>